<dbReference type="EMBL" id="CP001625">
    <property type="protein sequence ID" value="ACS60620.1"/>
    <property type="molecule type" value="Genomic_DNA"/>
</dbReference>
<dbReference type="Gene3D" id="1.20.1260.10">
    <property type="match status" value="1"/>
</dbReference>
<dbReference type="KEGG" id="rlg:Rleg_5840"/>
<dbReference type="AlphaFoldDB" id="C6B888"/>
<sequence length="253" mass="27359">MTVISAIDAERRLVGVAHPTSWNVEADRRNAKKSPALVKTGQVWIAAGRTLKCKVAAISNLSTTRLLTVRGAKLFPSERYLIGLAAGHVIQAFFIILLNPPACRPGTARGKTCEAIQGIIAEVQEIMEEYNGTVALDAGLISSAQGVEHYEIARDGTLFAWAKQLGLKDAVPLLQANLAEEEVTDQKLTQLAEASANVKGNKAARSQPEWKTALDERPFLRLARTCHPTRIGSGAPNDVHPPRSRNASASLRR</sequence>
<name>C6B888_RHILS</name>
<evidence type="ECO:0000256" key="1">
    <source>
        <dbReference type="SAM" id="MobiDB-lite"/>
    </source>
</evidence>
<proteinExistence type="predicted"/>
<dbReference type="SUPFAM" id="SSF47240">
    <property type="entry name" value="Ferritin-like"/>
    <property type="match status" value="1"/>
</dbReference>
<dbReference type="HOGENOM" id="CLU_1097844_0_0_5"/>
<accession>C6B888</accession>
<dbReference type="PANTHER" id="PTHR30565">
    <property type="entry name" value="PROTEIN YCIF"/>
    <property type="match status" value="1"/>
</dbReference>
<gene>
    <name evidence="2" type="ordered locus">Rleg_5840</name>
</gene>
<reference evidence="2 3" key="1">
    <citation type="journal article" date="2010" name="Stand. Genomic Sci.">
        <title>Complete genome sequence of Rhizobium leguminosarum bv. trifolii strain WSM1325, an effective microsymbiont of annual Mediterranean clovers.</title>
        <authorList>
            <person name="Reeve W."/>
            <person name="O'Hara G."/>
            <person name="Chain P."/>
            <person name="Ardley J."/>
            <person name="Brau L."/>
            <person name="Nandesena K."/>
            <person name="Tiwari R."/>
            <person name="Copeland A."/>
            <person name="Nolan M."/>
            <person name="Han C."/>
            <person name="Brettin T."/>
            <person name="Land M."/>
            <person name="Ovchinikova G."/>
            <person name="Ivanova N."/>
            <person name="Mavromatis K."/>
            <person name="Markowitz V."/>
            <person name="Kyrpides N."/>
            <person name="Melino V."/>
            <person name="Denton M."/>
            <person name="Yates R."/>
            <person name="Howieson J."/>
        </authorList>
    </citation>
    <scope>NUCLEOTIDE SEQUENCE [LARGE SCALE GENOMIC DNA]</scope>
    <source>
        <strain evidence="3">WSM1325</strain>
        <plasmid evidence="3">Plasmid pR132503</plasmid>
    </source>
</reference>
<dbReference type="PANTHER" id="PTHR30565:SF9">
    <property type="entry name" value="PROTEIN YCIF"/>
    <property type="match status" value="1"/>
</dbReference>
<evidence type="ECO:0000313" key="2">
    <source>
        <dbReference type="EMBL" id="ACS60620.1"/>
    </source>
</evidence>
<geneLocation type="plasmid" evidence="2 3">
    <name>pR132503</name>
</geneLocation>
<dbReference type="InterPro" id="IPR010287">
    <property type="entry name" value="DUF892_YciF-like"/>
</dbReference>
<dbReference type="InterPro" id="IPR012347">
    <property type="entry name" value="Ferritin-like"/>
</dbReference>
<dbReference type="Proteomes" id="UP000002256">
    <property type="component" value="Plasmid pR132503"/>
</dbReference>
<dbReference type="Pfam" id="PF05974">
    <property type="entry name" value="DUF892"/>
    <property type="match status" value="1"/>
</dbReference>
<feature type="region of interest" description="Disordered" evidence="1">
    <location>
        <begin position="229"/>
        <end position="253"/>
    </location>
</feature>
<keyword evidence="2" id="KW-0614">Plasmid</keyword>
<protein>
    <submittedName>
        <fullName evidence="2">Uncharacterized protein</fullName>
    </submittedName>
</protein>
<evidence type="ECO:0000313" key="3">
    <source>
        <dbReference type="Proteomes" id="UP000002256"/>
    </source>
</evidence>
<dbReference type="InterPro" id="IPR047114">
    <property type="entry name" value="YciF"/>
</dbReference>
<dbReference type="InterPro" id="IPR009078">
    <property type="entry name" value="Ferritin-like_SF"/>
</dbReference>
<organism evidence="2 3">
    <name type="scientific">Rhizobium leguminosarum bv. trifolii (strain WSM1325)</name>
    <dbReference type="NCBI Taxonomy" id="395491"/>
    <lineage>
        <taxon>Bacteria</taxon>
        <taxon>Pseudomonadati</taxon>
        <taxon>Pseudomonadota</taxon>
        <taxon>Alphaproteobacteria</taxon>
        <taxon>Hyphomicrobiales</taxon>
        <taxon>Rhizobiaceae</taxon>
        <taxon>Rhizobium/Agrobacterium group</taxon>
        <taxon>Rhizobium</taxon>
    </lineage>
</organism>